<evidence type="ECO:0000313" key="2">
    <source>
        <dbReference type="EMBL" id="RNE97812.1"/>
    </source>
</evidence>
<evidence type="ECO:0000256" key="1">
    <source>
        <dbReference type="SAM" id="MobiDB-lite"/>
    </source>
</evidence>
<feature type="compositionally biased region" description="Basic and acidic residues" evidence="1">
    <location>
        <begin position="12"/>
        <end position="24"/>
    </location>
</feature>
<gene>
    <name evidence="2" type="ORF">Tco025E_09447</name>
</gene>
<reference evidence="2 3" key="1">
    <citation type="journal article" date="2018" name="BMC Genomics">
        <title>Genomic comparison of Trypanosoma conorhini and Trypanosoma rangeli to Trypanosoma cruzi strains of high and low virulence.</title>
        <authorList>
            <person name="Bradwell K.R."/>
            <person name="Koparde V.N."/>
            <person name="Matveyev A.V."/>
            <person name="Serrano M.G."/>
            <person name="Alves J.M."/>
            <person name="Parikh H."/>
            <person name="Huang B."/>
            <person name="Lee V."/>
            <person name="Espinosa-Alvarez O."/>
            <person name="Ortiz P.A."/>
            <person name="Costa-Martins A.G."/>
            <person name="Teixeira M.M."/>
            <person name="Buck G.A."/>
        </authorList>
    </citation>
    <scope>NUCLEOTIDE SEQUENCE [LARGE SCALE GENOMIC DNA]</scope>
    <source>
        <strain evidence="2 3">025E</strain>
    </source>
</reference>
<feature type="region of interest" description="Disordered" evidence="1">
    <location>
        <begin position="71"/>
        <end position="107"/>
    </location>
</feature>
<comment type="caution">
    <text evidence="2">The sequence shown here is derived from an EMBL/GenBank/DDBJ whole genome shotgun (WGS) entry which is preliminary data.</text>
</comment>
<proteinExistence type="predicted"/>
<feature type="compositionally biased region" description="Basic residues" evidence="1">
    <location>
        <begin position="1"/>
        <end position="11"/>
    </location>
</feature>
<dbReference type="Proteomes" id="UP000284403">
    <property type="component" value="Unassembled WGS sequence"/>
</dbReference>
<accession>A0A3R7JZ77</accession>
<dbReference type="OrthoDB" id="267356at2759"/>
<dbReference type="GeneID" id="40323058"/>
<keyword evidence="3" id="KW-1185">Reference proteome</keyword>
<dbReference type="EMBL" id="MKKU01001094">
    <property type="protein sequence ID" value="RNE97812.1"/>
    <property type="molecule type" value="Genomic_DNA"/>
</dbReference>
<name>A0A3R7JZ77_9TRYP</name>
<sequence length="175" mass="19835">MEERRRHGFRVSKREIEERRRVEKRRKWDERLDRADLVRLQTELGSLNRAVFLTPQQGARKRLLGRMVRDLEQRTRAASGGGREPQLGPRCREPSASSSSADDGDGLFDRTRVEAAVRDNPPTKAIQLLPSSLRRRCNNGEVVGGGARKRARMAEEALLSSDTVGDNVEEFLDSL</sequence>
<evidence type="ECO:0000313" key="3">
    <source>
        <dbReference type="Proteomes" id="UP000284403"/>
    </source>
</evidence>
<organism evidence="2 3">
    <name type="scientific">Trypanosoma conorhini</name>
    <dbReference type="NCBI Taxonomy" id="83891"/>
    <lineage>
        <taxon>Eukaryota</taxon>
        <taxon>Discoba</taxon>
        <taxon>Euglenozoa</taxon>
        <taxon>Kinetoplastea</taxon>
        <taxon>Metakinetoplastina</taxon>
        <taxon>Trypanosomatida</taxon>
        <taxon>Trypanosomatidae</taxon>
        <taxon>Trypanosoma</taxon>
    </lineage>
</organism>
<dbReference type="AlphaFoldDB" id="A0A3R7JZ77"/>
<feature type="region of interest" description="Disordered" evidence="1">
    <location>
        <begin position="1"/>
        <end position="24"/>
    </location>
</feature>
<protein>
    <submittedName>
        <fullName evidence="2">Uncharacterized protein</fullName>
    </submittedName>
</protein>
<dbReference type="RefSeq" id="XP_029223695.1">
    <property type="nucleotide sequence ID" value="XM_029376266.1"/>
</dbReference>